<dbReference type="OrthoDB" id="6434956at2759"/>
<dbReference type="Proteomes" id="UP000886998">
    <property type="component" value="Unassembled WGS sequence"/>
</dbReference>
<dbReference type="EMBL" id="BMAV01015102">
    <property type="protein sequence ID" value="GFY64152.1"/>
    <property type="molecule type" value="Genomic_DNA"/>
</dbReference>
<evidence type="ECO:0000313" key="2">
    <source>
        <dbReference type="Proteomes" id="UP000886998"/>
    </source>
</evidence>
<organism evidence="1 2">
    <name type="scientific">Trichonephila inaurata madagascariensis</name>
    <dbReference type="NCBI Taxonomy" id="2747483"/>
    <lineage>
        <taxon>Eukaryota</taxon>
        <taxon>Metazoa</taxon>
        <taxon>Ecdysozoa</taxon>
        <taxon>Arthropoda</taxon>
        <taxon>Chelicerata</taxon>
        <taxon>Arachnida</taxon>
        <taxon>Araneae</taxon>
        <taxon>Araneomorphae</taxon>
        <taxon>Entelegynae</taxon>
        <taxon>Araneoidea</taxon>
        <taxon>Nephilidae</taxon>
        <taxon>Trichonephila</taxon>
        <taxon>Trichonephila inaurata</taxon>
    </lineage>
</organism>
<evidence type="ECO:0000313" key="1">
    <source>
        <dbReference type="EMBL" id="GFY64152.1"/>
    </source>
</evidence>
<accession>A0A8X6Y2G8</accession>
<comment type="caution">
    <text evidence="1">The sequence shown here is derived from an EMBL/GenBank/DDBJ whole genome shotgun (WGS) entry which is preliminary data.</text>
</comment>
<sequence length="105" mass="12309">MQKLFSDNSIPPMIYYPFLGKENLLSTVTFRAHIMSKCVLMQSKVISKIERLFSDSNFDTKNKVIAVRWNDNRFVSVMINFEETESTLIVQERVKICRKLDTMPI</sequence>
<gene>
    <name evidence="1" type="ORF">TNIN_282311</name>
</gene>
<keyword evidence="2" id="KW-1185">Reference proteome</keyword>
<reference evidence="1" key="1">
    <citation type="submission" date="2020-08" db="EMBL/GenBank/DDBJ databases">
        <title>Multicomponent nature underlies the extraordinary mechanical properties of spider dragline silk.</title>
        <authorList>
            <person name="Kono N."/>
            <person name="Nakamura H."/>
            <person name="Mori M."/>
            <person name="Yoshida Y."/>
            <person name="Ohtoshi R."/>
            <person name="Malay A.D."/>
            <person name="Moran D.A.P."/>
            <person name="Tomita M."/>
            <person name="Numata K."/>
            <person name="Arakawa K."/>
        </authorList>
    </citation>
    <scope>NUCLEOTIDE SEQUENCE</scope>
</reference>
<proteinExistence type="predicted"/>
<dbReference type="AlphaFoldDB" id="A0A8X6Y2G8"/>
<name>A0A8X6Y2G8_9ARAC</name>
<protein>
    <submittedName>
        <fullName evidence="1">Uncharacterized protein</fullName>
    </submittedName>
</protein>